<organism evidence="7 8">
    <name type="scientific">Methylocapsa palsarum</name>
    <dbReference type="NCBI Taxonomy" id="1612308"/>
    <lineage>
        <taxon>Bacteria</taxon>
        <taxon>Pseudomonadati</taxon>
        <taxon>Pseudomonadota</taxon>
        <taxon>Alphaproteobacteria</taxon>
        <taxon>Hyphomicrobiales</taxon>
        <taxon>Beijerinckiaceae</taxon>
        <taxon>Methylocapsa</taxon>
    </lineage>
</organism>
<comment type="similarity">
    <text evidence="1 4">Belongs to the bacterial ribosomal protein bL12 family.</text>
</comment>
<keyword evidence="3 4" id="KW-0687">Ribonucleoprotein</keyword>
<dbReference type="SUPFAM" id="SSF48300">
    <property type="entry name" value="Ribosomal protein L7/12, oligomerisation (N-terminal) domain"/>
    <property type="match status" value="1"/>
</dbReference>
<dbReference type="NCBIfam" id="TIGR00855">
    <property type="entry name" value="L12"/>
    <property type="match status" value="1"/>
</dbReference>
<dbReference type="STRING" id="1612308.SAMN05444581_102188"/>
<reference evidence="7 8" key="1">
    <citation type="submission" date="2016-10" db="EMBL/GenBank/DDBJ databases">
        <authorList>
            <person name="de Groot N.N."/>
        </authorList>
    </citation>
    <scope>NUCLEOTIDE SEQUENCE [LARGE SCALE GENOMIC DNA]</scope>
    <source>
        <strain evidence="7 8">NE2</strain>
    </source>
</reference>
<dbReference type="EMBL" id="FOSN01000002">
    <property type="protein sequence ID" value="SFK11702.1"/>
    <property type="molecule type" value="Genomic_DNA"/>
</dbReference>
<evidence type="ECO:0000256" key="2">
    <source>
        <dbReference type="ARBA" id="ARBA00022980"/>
    </source>
</evidence>
<evidence type="ECO:0000313" key="7">
    <source>
        <dbReference type="EMBL" id="SFK11702.1"/>
    </source>
</evidence>
<dbReference type="PANTHER" id="PTHR45987:SF4">
    <property type="entry name" value="LARGE RIBOSOMAL SUBUNIT PROTEIN BL12M"/>
    <property type="match status" value="1"/>
</dbReference>
<evidence type="ECO:0000259" key="6">
    <source>
        <dbReference type="Pfam" id="PF16320"/>
    </source>
</evidence>
<dbReference type="AlphaFoldDB" id="A0A1I3WW34"/>
<evidence type="ECO:0000256" key="4">
    <source>
        <dbReference type="HAMAP-Rule" id="MF_00368"/>
    </source>
</evidence>
<comment type="subunit">
    <text evidence="4">Homodimer. Part of the ribosomal stalk of the 50S ribosomal subunit. Forms a multimeric L10(L12)X complex, where L10 forms an elongated spine to which 2 to 4 L12 dimers bind in a sequential fashion. Binds GTP-bound translation factors.</text>
</comment>
<protein>
    <recommendedName>
        <fullName evidence="4">Large ribosomal subunit protein bL12</fullName>
    </recommendedName>
</protein>
<feature type="domain" description="Large ribosomal subunit protein bL12 oligomerization" evidence="6">
    <location>
        <begin position="5"/>
        <end position="50"/>
    </location>
</feature>
<evidence type="ECO:0000259" key="5">
    <source>
        <dbReference type="Pfam" id="PF00542"/>
    </source>
</evidence>
<evidence type="ECO:0000256" key="3">
    <source>
        <dbReference type="ARBA" id="ARBA00023274"/>
    </source>
</evidence>
<dbReference type="FunFam" id="1.20.5.710:FF:000007">
    <property type="entry name" value="50S ribosomal protein L7/L12"/>
    <property type="match status" value="1"/>
</dbReference>
<evidence type="ECO:0000313" key="8">
    <source>
        <dbReference type="Proteomes" id="UP000198755"/>
    </source>
</evidence>
<dbReference type="Pfam" id="PF00542">
    <property type="entry name" value="Ribosomal_L12"/>
    <property type="match status" value="1"/>
</dbReference>
<dbReference type="CDD" id="cd00387">
    <property type="entry name" value="Ribosomal_L7_L12"/>
    <property type="match status" value="1"/>
</dbReference>
<dbReference type="Pfam" id="PF16320">
    <property type="entry name" value="Ribosomal_L12_N"/>
    <property type="match status" value="1"/>
</dbReference>
<keyword evidence="2 4" id="KW-0689">Ribosomal protein</keyword>
<dbReference type="SUPFAM" id="SSF54736">
    <property type="entry name" value="ClpS-like"/>
    <property type="match status" value="1"/>
</dbReference>
<comment type="function">
    <text evidence="4">Forms part of the ribosomal stalk which helps the ribosome interact with GTP-bound translation factors. Is thus essential for accurate translation.</text>
</comment>
<dbReference type="GO" id="GO:0003729">
    <property type="term" value="F:mRNA binding"/>
    <property type="evidence" value="ECO:0007669"/>
    <property type="project" value="TreeGrafter"/>
</dbReference>
<proteinExistence type="inferred from homology"/>
<dbReference type="RefSeq" id="WP_091678781.1">
    <property type="nucleotide sequence ID" value="NZ_FOSN01000002.1"/>
</dbReference>
<dbReference type="GO" id="GO:0006412">
    <property type="term" value="P:translation"/>
    <property type="evidence" value="ECO:0007669"/>
    <property type="project" value="UniProtKB-UniRule"/>
</dbReference>
<dbReference type="InterPro" id="IPR036235">
    <property type="entry name" value="Ribosomal_bL12_oligo_N_sf"/>
</dbReference>
<keyword evidence="8" id="KW-1185">Reference proteome</keyword>
<gene>
    <name evidence="4" type="primary">rplL</name>
    <name evidence="7" type="ORF">SAMN05444581_102188</name>
</gene>
<dbReference type="Gene3D" id="3.30.1390.10">
    <property type="match status" value="1"/>
</dbReference>
<dbReference type="PANTHER" id="PTHR45987">
    <property type="entry name" value="39S RIBOSOMAL PROTEIN L12"/>
    <property type="match status" value="1"/>
</dbReference>
<dbReference type="GO" id="GO:0003735">
    <property type="term" value="F:structural constituent of ribosome"/>
    <property type="evidence" value="ECO:0007669"/>
    <property type="project" value="InterPro"/>
</dbReference>
<accession>A0A1I3WW34</accession>
<dbReference type="InterPro" id="IPR013823">
    <property type="entry name" value="Ribosomal_bL12_C"/>
</dbReference>
<dbReference type="InterPro" id="IPR014719">
    <property type="entry name" value="Ribosomal_bL12_C/ClpS-like"/>
</dbReference>
<dbReference type="Gene3D" id="1.20.5.710">
    <property type="entry name" value="Single helix bin"/>
    <property type="match status" value="1"/>
</dbReference>
<dbReference type="GO" id="GO:0022625">
    <property type="term" value="C:cytosolic large ribosomal subunit"/>
    <property type="evidence" value="ECO:0007669"/>
    <property type="project" value="TreeGrafter"/>
</dbReference>
<sequence length="125" mass="12806">MANLEKIVEDLSSLTVLEAAELAKLLESKWGVSAAAAVAVAAGPAGGAAAAPVEEQTEFTVMLALVGDKKIEVIKEVRAVTGLGLKEAKDLVEAAPKAVKEGATKEEAEKIKAALEKAGAKVELK</sequence>
<dbReference type="OrthoDB" id="9811748at2"/>
<dbReference type="InterPro" id="IPR008932">
    <property type="entry name" value="Ribosomal_bL12_oligo"/>
</dbReference>
<dbReference type="FunFam" id="3.30.1390.10:FF:000001">
    <property type="entry name" value="50S ribosomal protein L7/L12"/>
    <property type="match status" value="1"/>
</dbReference>
<name>A0A1I3WW34_9HYPH</name>
<evidence type="ECO:0000256" key="1">
    <source>
        <dbReference type="ARBA" id="ARBA00007197"/>
    </source>
</evidence>
<dbReference type="HAMAP" id="MF_00368">
    <property type="entry name" value="Ribosomal_bL12"/>
    <property type="match status" value="1"/>
</dbReference>
<dbReference type="InterPro" id="IPR000206">
    <property type="entry name" value="Ribosomal_bL12"/>
</dbReference>
<dbReference type="Proteomes" id="UP000198755">
    <property type="component" value="Unassembled WGS sequence"/>
</dbReference>
<feature type="domain" description="Large ribosomal subunit protein bL12 C-terminal" evidence="5">
    <location>
        <begin position="59"/>
        <end position="125"/>
    </location>
</feature>